<proteinExistence type="predicted"/>
<dbReference type="EMBL" id="CP043641">
    <property type="protein sequence ID" value="QNE35534.1"/>
    <property type="molecule type" value="Genomic_DNA"/>
</dbReference>
<dbReference type="KEGG" id="lse:F1C12_10605"/>
<sequence>MTSEHDKRTQGAGLQDETVALEHAAERLSDRFPEVPKEEIDQLVEEHYEQYDDAPVRDFVPVLVEHEVRAELDGETGEAE</sequence>
<dbReference type="Gene3D" id="1.10.8.1060">
    <property type="entry name" value="Corynebacterium glutamicum thioredoxin-dependent arsenate reductase, N-terminal domain"/>
    <property type="match status" value="1"/>
</dbReference>
<organism evidence="1 2">
    <name type="scientific">Leifsonia shinshuensis</name>
    <dbReference type="NCBI Taxonomy" id="150026"/>
    <lineage>
        <taxon>Bacteria</taxon>
        <taxon>Bacillati</taxon>
        <taxon>Actinomycetota</taxon>
        <taxon>Actinomycetes</taxon>
        <taxon>Micrococcales</taxon>
        <taxon>Microbacteriaceae</taxon>
        <taxon>Leifsonia</taxon>
    </lineage>
</organism>
<name>A0A7G6YAL9_9MICO</name>
<accession>A0A7G6YAL9</accession>
<dbReference type="RefSeq" id="WP_185275003.1">
    <property type="nucleotide sequence ID" value="NZ_CP043641.1"/>
</dbReference>
<evidence type="ECO:0000313" key="1">
    <source>
        <dbReference type="EMBL" id="QNE35534.1"/>
    </source>
</evidence>
<gene>
    <name evidence="1" type="ORF">F1C12_10605</name>
</gene>
<protein>
    <submittedName>
        <fullName evidence="1">Uncharacterized protein</fullName>
    </submittedName>
</protein>
<evidence type="ECO:0000313" key="2">
    <source>
        <dbReference type="Proteomes" id="UP000515511"/>
    </source>
</evidence>
<reference evidence="2" key="1">
    <citation type="submission" date="2019-09" db="EMBL/GenBank/DDBJ databases">
        <title>Antimicrobial potential of Antarctic Bacteria.</title>
        <authorList>
            <person name="Benaud N."/>
            <person name="Edwards R.J."/>
            <person name="Ferrari B.C."/>
        </authorList>
    </citation>
    <scope>NUCLEOTIDE SEQUENCE [LARGE SCALE GENOMIC DNA]</scope>
    <source>
        <strain evidence="2">INR9</strain>
    </source>
</reference>
<dbReference type="AlphaFoldDB" id="A0A7G6YAL9"/>
<dbReference type="Proteomes" id="UP000515511">
    <property type="component" value="Chromosome"/>
</dbReference>
<dbReference type="NCBIfam" id="NF046112">
    <property type="entry name" value="MSMEG_6209_Nter"/>
    <property type="match status" value="1"/>
</dbReference>